<keyword evidence="3" id="KW-1185">Reference proteome</keyword>
<dbReference type="EMBL" id="JAQIZT010000002">
    <property type="protein sequence ID" value="KAJ7006559.1"/>
    <property type="molecule type" value="Genomic_DNA"/>
</dbReference>
<protein>
    <submittedName>
        <fullName evidence="2">Uncharacterized protein</fullName>
    </submittedName>
</protein>
<dbReference type="Proteomes" id="UP001164929">
    <property type="component" value="Chromosome 2"/>
</dbReference>
<proteinExistence type="predicted"/>
<evidence type="ECO:0000313" key="3">
    <source>
        <dbReference type="Proteomes" id="UP001164929"/>
    </source>
</evidence>
<feature type="region of interest" description="Disordered" evidence="1">
    <location>
        <begin position="198"/>
        <end position="227"/>
    </location>
</feature>
<comment type="caution">
    <text evidence="2">The sequence shown here is derived from an EMBL/GenBank/DDBJ whole genome shotgun (WGS) entry which is preliminary data.</text>
</comment>
<evidence type="ECO:0000256" key="1">
    <source>
        <dbReference type="SAM" id="MobiDB-lite"/>
    </source>
</evidence>
<evidence type="ECO:0000313" key="2">
    <source>
        <dbReference type="EMBL" id="KAJ7006559.1"/>
    </source>
</evidence>
<dbReference type="AlphaFoldDB" id="A0AAD6RD40"/>
<name>A0AAD6RD40_9ROSI</name>
<reference evidence="2" key="1">
    <citation type="journal article" date="2023" name="Mol. Ecol. Resour.">
        <title>Chromosome-level genome assembly of a triploid poplar Populus alba 'Berolinensis'.</title>
        <authorList>
            <person name="Chen S."/>
            <person name="Yu Y."/>
            <person name="Wang X."/>
            <person name="Wang S."/>
            <person name="Zhang T."/>
            <person name="Zhou Y."/>
            <person name="He R."/>
            <person name="Meng N."/>
            <person name="Wang Y."/>
            <person name="Liu W."/>
            <person name="Liu Z."/>
            <person name="Liu J."/>
            <person name="Guo Q."/>
            <person name="Huang H."/>
            <person name="Sederoff R.R."/>
            <person name="Wang G."/>
            <person name="Qu G."/>
            <person name="Chen S."/>
        </authorList>
    </citation>
    <scope>NUCLEOTIDE SEQUENCE</scope>
    <source>
        <strain evidence="2">SC-2020</strain>
    </source>
</reference>
<sequence length="227" mass="25063">MRPTVPAHLNGLLSGGKIKGGARMSVVATKPLQKWKVESRDDFKGEFRQGQGSSSDSLFIGKIFPTFLTLWIPSKPLVVYGKLRMQMNDGDERGGRESEAVKEGHNRGNATIMALERDGRDSQGPIQYEHFVIKFQMDGPCKHFTPGAMAFVVLTVSLYQKTFSVTVKSSSTSTIIKNYNLDPFRSITVPTSGGYMMTAKGKEEGTPQTASHPKPICQQPKEEHKPN</sequence>
<accession>A0AAD6RD40</accession>
<gene>
    <name evidence="2" type="ORF">NC653_005807</name>
</gene>
<organism evidence="2 3">
    <name type="scientific">Populus alba x Populus x berolinensis</name>
    <dbReference type="NCBI Taxonomy" id="444605"/>
    <lineage>
        <taxon>Eukaryota</taxon>
        <taxon>Viridiplantae</taxon>
        <taxon>Streptophyta</taxon>
        <taxon>Embryophyta</taxon>
        <taxon>Tracheophyta</taxon>
        <taxon>Spermatophyta</taxon>
        <taxon>Magnoliopsida</taxon>
        <taxon>eudicotyledons</taxon>
        <taxon>Gunneridae</taxon>
        <taxon>Pentapetalae</taxon>
        <taxon>rosids</taxon>
        <taxon>fabids</taxon>
        <taxon>Malpighiales</taxon>
        <taxon>Salicaceae</taxon>
        <taxon>Saliceae</taxon>
        <taxon>Populus</taxon>
    </lineage>
</organism>